<feature type="domain" description="Baseplate protein J-like barrel" evidence="1">
    <location>
        <begin position="113"/>
        <end position="201"/>
    </location>
</feature>
<dbReference type="Pfam" id="PF04865">
    <property type="entry name" value="Baseplate_J"/>
    <property type="match status" value="1"/>
</dbReference>
<dbReference type="AlphaFoldDB" id="N6WST0"/>
<dbReference type="RefSeq" id="WP_004578878.1">
    <property type="nucleotide sequence ID" value="NZ_AP028878.1"/>
</dbReference>
<dbReference type="Proteomes" id="UP000013165">
    <property type="component" value="Unassembled WGS sequence"/>
</dbReference>
<keyword evidence="3" id="KW-1185">Reference proteome</keyword>
<dbReference type="PANTHER" id="PTHR37829">
    <property type="entry name" value="PHAGE-LIKE ELEMENT PBSX PROTEIN XKDT"/>
    <property type="match status" value="1"/>
</dbReference>
<protein>
    <recommendedName>
        <fullName evidence="1">Baseplate protein J-like barrel domain-containing protein</fullName>
    </recommendedName>
</protein>
<dbReference type="EMBL" id="APLQ01000011">
    <property type="protein sequence ID" value="ENO14581.1"/>
    <property type="molecule type" value="Genomic_DNA"/>
</dbReference>
<sequence>MTELNLDNLNRQEKEFKAALDQAGVPTSAAALESQFQTIADNEGVPFSNDSAYSPFWRMTRALVTKPVLWLLAYLVRHLMPQTFVKLATGSMLELLAWTFDIERKPAAKLTGTLTFTRASSSGALMVAKGTWVRTVAINGTTYRVRVTADSSFADGETTLQAPVEAELAGSAYNLAGGYFTVLEEPIDGVTSVTNASDWITTPGAEEESDDAMRLRVRNQFSAVNQYHTDAVYRSMIAEQIGIDPDRIYFDHSAPRGPGSADAYVLFDTGTPSQSYLDPVNTYITDEGNHGHGDDLQVKAMPEQVEDVAGTFIYPSTLTAAELTLLQADVEQFIRAAFRENSDYSPSRTWPFNRFSFSKLSQELHAQFAVLVSISWGQPDIVTELAVARLGTLALTWTMEA</sequence>
<dbReference type="PATRIC" id="fig|626887.3.peg.886"/>
<gene>
    <name evidence="2" type="ORF">J057_04501</name>
</gene>
<dbReference type="PANTHER" id="PTHR37829:SF3">
    <property type="entry name" value="PROTEIN JAYE-RELATED"/>
    <property type="match status" value="1"/>
</dbReference>
<dbReference type="STRING" id="626887.J057_04501"/>
<organism evidence="2 3">
    <name type="scientific">Marinobacter nanhaiticus D15-8W</name>
    <dbReference type="NCBI Taxonomy" id="626887"/>
    <lineage>
        <taxon>Bacteria</taxon>
        <taxon>Pseudomonadati</taxon>
        <taxon>Pseudomonadota</taxon>
        <taxon>Gammaproteobacteria</taxon>
        <taxon>Pseudomonadales</taxon>
        <taxon>Marinobacteraceae</taxon>
        <taxon>Marinobacter</taxon>
    </lineage>
</organism>
<dbReference type="InterPro" id="IPR052399">
    <property type="entry name" value="Phage_Baseplate_Assmbl_Protein"/>
</dbReference>
<evidence type="ECO:0000313" key="3">
    <source>
        <dbReference type="Proteomes" id="UP000013165"/>
    </source>
</evidence>
<reference evidence="2 3" key="1">
    <citation type="journal article" date="2013" name="Genome Announc.">
        <title>Genome Sequence of the Polycyclic Aromatic Hydrocarbon-Degrading Bacterium Strain Marinobacter nanhaiticus D15-8WT.</title>
        <authorList>
            <person name="Cui Z."/>
            <person name="Gao W."/>
            <person name="Li Q."/>
            <person name="Xu G."/>
            <person name="Zheng L."/>
        </authorList>
    </citation>
    <scope>NUCLEOTIDE SEQUENCE [LARGE SCALE GENOMIC DNA]</scope>
    <source>
        <strain evidence="2 3">D15-8W</strain>
    </source>
</reference>
<dbReference type="eggNOG" id="COG3299">
    <property type="taxonomic scope" value="Bacteria"/>
</dbReference>
<name>N6WST0_9GAMM</name>
<dbReference type="OrthoDB" id="6103450at2"/>
<evidence type="ECO:0000259" key="1">
    <source>
        <dbReference type="Pfam" id="PF04865"/>
    </source>
</evidence>
<accession>N6WST0</accession>
<evidence type="ECO:0000313" key="2">
    <source>
        <dbReference type="EMBL" id="ENO14581.1"/>
    </source>
</evidence>
<dbReference type="HOGENOM" id="CLU_058632_0_0_6"/>
<proteinExistence type="predicted"/>
<dbReference type="InterPro" id="IPR006949">
    <property type="entry name" value="Barrel_Baseplate_J-like"/>
</dbReference>
<comment type="caution">
    <text evidence="2">The sequence shown here is derived from an EMBL/GenBank/DDBJ whole genome shotgun (WGS) entry which is preliminary data.</text>
</comment>